<dbReference type="EMBL" id="KK198758">
    <property type="protein sequence ID" value="KCW66263.1"/>
    <property type="molecule type" value="Genomic_DNA"/>
</dbReference>
<proteinExistence type="predicted"/>
<evidence type="ECO:0000313" key="2">
    <source>
        <dbReference type="EMBL" id="KCW66263.1"/>
    </source>
</evidence>
<dbReference type="AlphaFoldDB" id="A0A059BJH7"/>
<accession>A0A059BJH7</accession>
<sequence>MLFIKPATKDLEIATLLHKLHSYTNQCPGIMKNPYKRSELSHSANGKKTKVKRRNFDERCSYSMGDADLRSHQRHGEKRSGKMSEREAPLAAIVRRARQGCGGDKYRDLHETLAAPLEFAFCNLEHESGFPLHQAHQAHPFLMGLCNEQGLL</sequence>
<name>A0A059BJH7_EUCGR</name>
<evidence type="ECO:0000256" key="1">
    <source>
        <dbReference type="SAM" id="MobiDB-lite"/>
    </source>
</evidence>
<feature type="region of interest" description="Disordered" evidence="1">
    <location>
        <begin position="34"/>
        <end position="87"/>
    </location>
</feature>
<dbReference type="InParanoid" id="A0A059BJH7"/>
<protein>
    <submittedName>
        <fullName evidence="2">Uncharacterized protein</fullName>
    </submittedName>
</protein>
<gene>
    <name evidence="2" type="ORF">EUGRSUZ_F00096</name>
</gene>
<dbReference type="Gramene" id="KCW66263">
    <property type="protein sequence ID" value="KCW66263"/>
    <property type="gene ID" value="EUGRSUZ_F00096"/>
</dbReference>
<reference evidence="2" key="1">
    <citation type="submission" date="2013-07" db="EMBL/GenBank/DDBJ databases">
        <title>The genome of Eucalyptus grandis.</title>
        <authorList>
            <person name="Schmutz J."/>
            <person name="Hayes R."/>
            <person name="Myburg A."/>
            <person name="Tuskan G."/>
            <person name="Grattapaglia D."/>
            <person name="Rokhsar D.S."/>
        </authorList>
    </citation>
    <scope>NUCLEOTIDE SEQUENCE</scope>
    <source>
        <tissue evidence="2">Leaf extractions</tissue>
    </source>
</reference>
<feature type="compositionally biased region" description="Basic and acidic residues" evidence="1">
    <location>
        <begin position="78"/>
        <end position="87"/>
    </location>
</feature>
<organism evidence="2">
    <name type="scientific">Eucalyptus grandis</name>
    <name type="common">Flooded gum</name>
    <dbReference type="NCBI Taxonomy" id="71139"/>
    <lineage>
        <taxon>Eukaryota</taxon>
        <taxon>Viridiplantae</taxon>
        <taxon>Streptophyta</taxon>
        <taxon>Embryophyta</taxon>
        <taxon>Tracheophyta</taxon>
        <taxon>Spermatophyta</taxon>
        <taxon>Magnoliopsida</taxon>
        <taxon>eudicotyledons</taxon>
        <taxon>Gunneridae</taxon>
        <taxon>Pentapetalae</taxon>
        <taxon>rosids</taxon>
        <taxon>malvids</taxon>
        <taxon>Myrtales</taxon>
        <taxon>Myrtaceae</taxon>
        <taxon>Myrtoideae</taxon>
        <taxon>Eucalypteae</taxon>
        <taxon>Eucalyptus</taxon>
    </lineage>
</organism>